<feature type="transmembrane region" description="Helical" evidence="5">
    <location>
        <begin position="178"/>
        <end position="198"/>
    </location>
</feature>
<keyword evidence="4 5" id="KW-0472">Membrane</keyword>
<feature type="transmembrane region" description="Helical" evidence="5">
    <location>
        <begin position="342"/>
        <end position="363"/>
    </location>
</feature>
<evidence type="ECO:0000256" key="2">
    <source>
        <dbReference type="ARBA" id="ARBA00022692"/>
    </source>
</evidence>
<dbReference type="AlphaFoldDB" id="A0A1H4EBE9"/>
<evidence type="ECO:0000256" key="3">
    <source>
        <dbReference type="ARBA" id="ARBA00022989"/>
    </source>
</evidence>
<keyword evidence="2 5" id="KW-0812">Transmembrane</keyword>
<comment type="subcellular location">
    <subcellularLocation>
        <location evidence="1">Membrane</location>
        <topology evidence="1">Multi-pass membrane protein</topology>
    </subcellularLocation>
</comment>
<dbReference type="STRING" id="425514.SAMN05443550_105338"/>
<dbReference type="CDD" id="cd17393">
    <property type="entry name" value="MFS_MosC_like"/>
    <property type="match status" value="1"/>
</dbReference>
<dbReference type="GO" id="GO:0022857">
    <property type="term" value="F:transmembrane transporter activity"/>
    <property type="evidence" value="ECO:0007669"/>
    <property type="project" value="InterPro"/>
</dbReference>
<organism evidence="7 8">
    <name type="scientific">Pedobacter hartonius</name>
    <dbReference type="NCBI Taxonomy" id="425514"/>
    <lineage>
        <taxon>Bacteria</taxon>
        <taxon>Pseudomonadati</taxon>
        <taxon>Bacteroidota</taxon>
        <taxon>Sphingobacteriia</taxon>
        <taxon>Sphingobacteriales</taxon>
        <taxon>Sphingobacteriaceae</taxon>
        <taxon>Pedobacter</taxon>
    </lineage>
</organism>
<dbReference type="Pfam" id="PF07690">
    <property type="entry name" value="MFS_1"/>
    <property type="match status" value="1"/>
</dbReference>
<dbReference type="RefSeq" id="WP_245735247.1">
    <property type="nucleotide sequence ID" value="NZ_FNRA01000005.1"/>
</dbReference>
<dbReference type="Gene3D" id="1.20.1250.20">
    <property type="entry name" value="MFS general substrate transporter like domains"/>
    <property type="match status" value="2"/>
</dbReference>
<dbReference type="EMBL" id="FNRA01000005">
    <property type="protein sequence ID" value="SEA82374.1"/>
    <property type="molecule type" value="Genomic_DNA"/>
</dbReference>
<dbReference type="InterPro" id="IPR020846">
    <property type="entry name" value="MFS_dom"/>
</dbReference>
<feature type="transmembrane region" description="Helical" evidence="5">
    <location>
        <begin position="312"/>
        <end position="330"/>
    </location>
</feature>
<keyword evidence="8" id="KW-1185">Reference proteome</keyword>
<dbReference type="PANTHER" id="PTHR23514">
    <property type="entry name" value="BYPASS OF STOP CODON PROTEIN 6"/>
    <property type="match status" value="1"/>
</dbReference>
<protein>
    <submittedName>
        <fullName evidence="7">Fucose permease</fullName>
    </submittedName>
</protein>
<feature type="transmembrane region" description="Helical" evidence="5">
    <location>
        <begin position="218"/>
        <end position="239"/>
    </location>
</feature>
<evidence type="ECO:0000313" key="8">
    <source>
        <dbReference type="Proteomes" id="UP000198850"/>
    </source>
</evidence>
<feature type="transmembrane region" description="Helical" evidence="5">
    <location>
        <begin position="153"/>
        <end position="172"/>
    </location>
</feature>
<proteinExistence type="predicted"/>
<evidence type="ECO:0000256" key="1">
    <source>
        <dbReference type="ARBA" id="ARBA00004141"/>
    </source>
</evidence>
<reference evidence="7 8" key="1">
    <citation type="submission" date="2016-10" db="EMBL/GenBank/DDBJ databases">
        <authorList>
            <person name="de Groot N.N."/>
        </authorList>
    </citation>
    <scope>NUCLEOTIDE SEQUENCE [LARGE SCALE GENOMIC DNA]</scope>
    <source>
        <strain evidence="7 8">DSM 19033</strain>
    </source>
</reference>
<feature type="transmembrane region" description="Helical" evidence="5">
    <location>
        <begin position="114"/>
        <end position="132"/>
    </location>
</feature>
<evidence type="ECO:0000256" key="5">
    <source>
        <dbReference type="SAM" id="Phobius"/>
    </source>
</evidence>
<dbReference type="PROSITE" id="PS50850">
    <property type="entry name" value="MFS"/>
    <property type="match status" value="1"/>
</dbReference>
<dbReference type="GO" id="GO:0016020">
    <property type="term" value="C:membrane"/>
    <property type="evidence" value="ECO:0007669"/>
    <property type="project" value="UniProtKB-SubCell"/>
</dbReference>
<feature type="domain" description="Major facilitator superfamily (MFS) profile" evidence="6">
    <location>
        <begin position="24"/>
        <end position="392"/>
    </location>
</feature>
<evidence type="ECO:0000313" key="7">
    <source>
        <dbReference type="EMBL" id="SEA82374.1"/>
    </source>
</evidence>
<dbReference type="PANTHER" id="PTHR23514:SF13">
    <property type="entry name" value="INNER MEMBRANE PROTEIN YBJJ"/>
    <property type="match status" value="1"/>
</dbReference>
<dbReference type="InterPro" id="IPR011701">
    <property type="entry name" value="MFS"/>
</dbReference>
<dbReference type="Proteomes" id="UP000198850">
    <property type="component" value="Unassembled WGS sequence"/>
</dbReference>
<feature type="transmembrane region" description="Helical" evidence="5">
    <location>
        <begin position="62"/>
        <end position="83"/>
    </location>
</feature>
<accession>A0A1H4EBE9</accession>
<feature type="transmembrane region" description="Helical" evidence="5">
    <location>
        <begin position="369"/>
        <end position="387"/>
    </location>
</feature>
<feature type="transmembrane region" description="Helical" evidence="5">
    <location>
        <begin position="23"/>
        <end position="42"/>
    </location>
</feature>
<sequence length="392" mass="42412">MTSSISTSVYMQIVLDNSDHKRGFRIATSIFFFIAGLTYSSWACRIHELKIHFSLNNAELGSILFALPIGLMISLPVSGWMVTRFGSRKVLILAGLGFPLMLCVIGFTTQIWQLVIALFLFGFLNNVFEIAMNTQAVGIEILYKRSIMASFHGLWSLAGFTGIALGTLAIALNCPVRFHFSVIAVLCWLLVTLSWKYLLPSDEPQDAQPLFARPDRNILKLGLIAFASLITEGTMFDWSGVYFQKIVQVPAALTTVGYIAFMGTMAAGRFAGDHLVTRFGIKRVLQCSGIISTSGLLLAVAIPHIYTATFGFLLVGIGVSSVVPLALALAGRSKTMPSGMAIAAVSTVGFLGFLIGPPLIGFIAEATNLRWSFAMIAILGLGTTLLASRIKH</sequence>
<evidence type="ECO:0000256" key="4">
    <source>
        <dbReference type="ARBA" id="ARBA00023136"/>
    </source>
</evidence>
<feature type="transmembrane region" description="Helical" evidence="5">
    <location>
        <begin position="90"/>
        <end position="108"/>
    </location>
</feature>
<gene>
    <name evidence="7" type="ORF">SAMN05443550_105338</name>
</gene>
<dbReference type="InterPro" id="IPR036259">
    <property type="entry name" value="MFS_trans_sf"/>
</dbReference>
<feature type="transmembrane region" description="Helical" evidence="5">
    <location>
        <begin position="284"/>
        <end position="306"/>
    </location>
</feature>
<evidence type="ECO:0000259" key="6">
    <source>
        <dbReference type="PROSITE" id="PS50850"/>
    </source>
</evidence>
<feature type="transmembrane region" description="Helical" evidence="5">
    <location>
        <begin position="251"/>
        <end position="272"/>
    </location>
</feature>
<dbReference type="SUPFAM" id="SSF103473">
    <property type="entry name" value="MFS general substrate transporter"/>
    <property type="match status" value="1"/>
</dbReference>
<name>A0A1H4EBE9_9SPHI</name>
<keyword evidence="3 5" id="KW-1133">Transmembrane helix</keyword>
<dbReference type="InterPro" id="IPR051788">
    <property type="entry name" value="MFS_Transporter"/>
</dbReference>